<feature type="domain" description="Zn(2)-C6 fungal-type" evidence="4">
    <location>
        <begin position="28"/>
        <end position="58"/>
    </location>
</feature>
<dbReference type="CDD" id="cd00067">
    <property type="entry name" value="GAL4"/>
    <property type="match status" value="1"/>
</dbReference>
<dbReference type="GO" id="GO:0000981">
    <property type="term" value="F:DNA-binding transcription factor activity, RNA polymerase II-specific"/>
    <property type="evidence" value="ECO:0007669"/>
    <property type="project" value="InterPro"/>
</dbReference>
<name>A0A9Q8Z3W2_CURCL</name>
<dbReference type="InterPro" id="IPR001138">
    <property type="entry name" value="Zn2Cys6_DnaBD"/>
</dbReference>
<dbReference type="Pfam" id="PF00172">
    <property type="entry name" value="Zn_clus"/>
    <property type="match status" value="1"/>
</dbReference>
<evidence type="ECO:0000256" key="1">
    <source>
        <dbReference type="ARBA" id="ARBA00022723"/>
    </source>
</evidence>
<evidence type="ECO:0000313" key="6">
    <source>
        <dbReference type="Proteomes" id="UP001056012"/>
    </source>
</evidence>
<keyword evidence="2" id="KW-0539">Nucleus</keyword>
<protein>
    <recommendedName>
        <fullName evidence="4">Zn(2)-C6 fungal-type domain-containing protein</fullName>
    </recommendedName>
</protein>
<dbReference type="GO" id="GO:0008270">
    <property type="term" value="F:zinc ion binding"/>
    <property type="evidence" value="ECO:0007669"/>
    <property type="project" value="InterPro"/>
</dbReference>
<dbReference type="EMBL" id="CP089274">
    <property type="protein sequence ID" value="USP73873.1"/>
    <property type="molecule type" value="Genomic_DNA"/>
</dbReference>
<keyword evidence="6" id="KW-1185">Reference proteome</keyword>
<dbReference type="Pfam" id="PF04082">
    <property type="entry name" value="Fungal_trans"/>
    <property type="match status" value="1"/>
</dbReference>
<sequence>MPAQSQAKRQSALLLEEKPAKRTRVSRACDQCRVAREKCDGHQPTCSTCSGTTRICSYTANPKKRGIQPGYIRTLELALAWLFQHNPENESALKEKLAEEGASSLLLSRDSKESNKLHRRWRKSKFYVDVDKHLSGGEPSRHEQTDTIGPPSSDEDSDTEEPSNNKASRSQGSNVQPQRIESPGLVQTASTPRRQPGSIHTPETIPHDSWKLFEVYFANVHSWLPICEKHDTLKSAYAYPLQNHSIEHEQADSGAHAELWSVLAVASLYDANRNNSMDSPSTRPTKLYETARSMIPNENIHFNIGHIRALLNLVVFNMSRMLTGSAWLLAGYASRALENLDQPALVACSRYKHVYYGCLLLDGILAFQLNRRPHFRKSDLEQLGPIDEDGLEEWQPWSGFNDPAYVGRMTPLLSLSTFNNLIELVDILVSTEQRWSRLLYQEDSVRRLERWKSSLPAKLGTSFSAKSSSLLAPPAALLQATYLCACFISNPSDFGLQQLLDVLEQCQSDIGIQRLPIPTQSLISTISRLASQLNLPDATAMRLQRVQTGIVAVWSQPNNQDASPNPESAIITARNSSTGINLSTPESLQMVTPDSHATAHPAIDPLNDFFPGSYATNASHPAVPSPSQTDPRYPEHTSDLETFFDELASLDNATRLDNQPQFMQNLGFGPGASMADLFSEYIPLQSSNFLTRDEGVPTNLDQYTFYDAS</sequence>
<dbReference type="PANTHER" id="PTHR47655:SF2">
    <property type="entry name" value="QUINIC ACID UTILIZATION ACTIVATOR"/>
    <property type="match status" value="1"/>
</dbReference>
<dbReference type="CDD" id="cd12148">
    <property type="entry name" value="fungal_TF_MHR"/>
    <property type="match status" value="1"/>
</dbReference>
<proteinExistence type="predicted"/>
<dbReference type="SMART" id="SM00066">
    <property type="entry name" value="GAL4"/>
    <property type="match status" value="1"/>
</dbReference>
<dbReference type="Gene3D" id="4.10.240.10">
    <property type="entry name" value="Zn(2)-C6 fungal-type DNA-binding domain"/>
    <property type="match status" value="1"/>
</dbReference>
<dbReference type="InterPro" id="IPR052783">
    <property type="entry name" value="Metabolic/Drug-Res_Regulator"/>
</dbReference>
<feature type="compositionally biased region" description="Polar residues" evidence="3">
    <location>
        <begin position="164"/>
        <end position="193"/>
    </location>
</feature>
<dbReference type="OrthoDB" id="3364175at2759"/>
<reference evidence="5" key="1">
    <citation type="submission" date="2021-12" db="EMBL/GenBank/DDBJ databases">
        <title>Curvularia clavata genome.</title>
        <authorList>
            <person name="Cao Y."/>
        </authorList>
    </citation>
    <scope>NUCLEOTIDE SEQUENCE</scope>
    <source>
        <strain evidence="5">Yc1106</strain>
    </source>
</reference>
<feature type="compositionally biased region" description="Basic and acidic residues" evidence="3">
    <location>
        <begin position="132"/>
        <end position="145"/>
    </location>
</feature>
<dbReference type="SUPFAM" id="SSF57701">
    <property type="entry name" value="Zn2/Cys6 DNA-binding domain"/>
    <property type="match status" value="1"/>
</dbReference>
<dbReference type="GO" id="GO:0045944">
    <property type="term" value="P:positive regulation of transcription by RNA polymerase II"/>
    <property type="evidence" value="ECO:0007669"/>
    <property type="project" value="TreeGrafter"/>
</dbReference>
<dbReference type="InterPro" id="IPR007219">
    <property type="entry name" value="XnlR_reg_dom"/>
</dbReference>
<dbReference type="PROSITE" id="PS50048">
    <property type="entry name" value="ZN2_CY6_FUNGAL_2"/>
    <property type="match status" value="1"/>
</dbReference>
<dbReference type="VEuPathDB" id="FungiDB:yc1106_01147"/>
<dbReference type="PANTHER" id="PTHR47655">
    <property type="entry name" value="QUINIC ACID UTILIZATION ACTIVATOR"/>
    <property type="match status" value="1"/>
</dbReference>
<evidence type="ECO:0000259" key="4">
    <source>
        <dbReference type="PROSITE" id="PS50048"/>
    </source>
</evidence>
<dbReference type="AlphaFoldDB" id="A0A9Q8Z3W2"/>
<dbReference type="GO" id="GO:0003677">
    <property type="term" value="F:DNA binding"/>
    <property type="evidence" value="ECO:0007669"/>
    <property type="project" value="InterPro"/>
</dbReference>
<organism evidence="5 6">
    <name type="scientific">Curvularia clavata</name>
    <dbReference type="NCBI Taxonomy" id="95742"/>
    <lineage>
        <taxon>Eukaryota</taxon>
        <taxon>Fungi</taxon>
        <taxon>Dikarya</taxon>
        <taxon>Ascomycota</taxon>
        <taxon>Pezizomycotina</taxon>
        <taxon>Dothideomycetes</taxon>
        <taxon>Pleosporomycetidae</taxon>
        <taxon>Pleosporales</taxon>
        <taxon>Pleosporineae</taxon>
        <taxon>Pleosporaceae</taxon>
        <taxon>Curvularia</taxon>
    </lineage>
</organism>
<accession>A0A9Q8Z3W2</accession>
<evidence type="ECO:0000256" key="2">
    <source>
        <dbReference type="ARBA" id="ARBA00023242"/>
    </source>
</evidence>
<dbReference type="GO" id="GO:0006351">
    <property type="term" value="P:DNA-templated transcription"/>
    <property type="evidence" value="ECO:0007669"/>
    <property type="project" value="InterPro"/>
</dbReference>
<evidence type="ECO:0000256" key="3">
    <source>
        <dbReference type="SAM" id="MobiDB-lite"/>
    </source>
</evidence>
<dbReference type="PROSITE" id="PS00463">
    <property type="entry name" value="ZN2_CY6_FUNGAL_1"/>
    <property type="match status" value="1"/>
</dbReference>
<keyword evidence="1" id="KW-0479">Metal-binding</keyword>
<evidence type="ECO:0000313" key="5">
    <source>
        <dbReference type="EMBL" id="USP73873.1"/>
    </source>
</evidence>
<dbReference type="Proteomes" id="UP001056012">
    <property type="component" value="Chromosome 1"/>
</dbReference>
<gene>
    <name evidence="5" type="ORF">yc1106_01147</name>
</gene>
<dbReference type="InterPro" id="IPR036864">
    <property type="entry name" value="Zn2-C6_fun-type_DNA-bd_sf"/>
</dbReference>
<feature type="region of interest" description="Disordered" evidence="3">
    <location>
        <begin position="132"/>
        <end position="204"/>
    </location>
</feature>